<keyword evidence="2" id="KW-1185">Reference proteome</keyword>
<sequence>MDEFEGWTSWLEPACLLWEPGCCGYVRPPYMTRAEDDDKYTPDEELANMAQQVNKSDGFDIDFSNFRCVFNYHPVILNIQQFIDEPETDEDLLNRLSQGSLDGYNKENKTEFKFVKVVRANYHWASAIMFLITFQVKDPYDDLIKLFQARVRYAEDIMLEYVFCRPEPIKEIFSIWFVLLVKCVGTAKTDVKKDAEKDAKKQRLE</sequence>
<proteinExistence type="predicted"/>
<dbReference type="InterPro" id="IPR006525">
    <property type="entry name" value="Cystatin-related_pln"/>
</dbReference>
<dbReference type="SUPFAM" id="SSF54403">
    <property type="entry name" value="Cystatin/monellin"/>
    <property type="match status" value="1"/>
</dbReference>
<organism evidence="1 2">
    <name type="scientific">Arabis nemorensis</name>
    <dbReference type="NCBI Taxonomy" id="586526"/>
    <lineage>
        <taxon>Eukaryota</taxon>
        <taxon>Viridiplantae</taxon>
        <taxon>Streptophyta</taxon>
        <taxon>Embryophyta</taxon>
        <taxon>Tracheophyta</taxon>
        <taxon>Spermatophyta</taxon>
        <taxon>Magnoliopsida</taxon>
        <taxon>eudicotyledons</taxon>
        <taxon>Gunneridae</taxon>
        <taxon>Pentapetalae</taxon>
        <taxon>rosids</taxon>
        <taxon>malvids</taxon>
        <taxon>Brassicales</taxon>
        <taxon>Brassicaceae</taxon>
        <taxon>Arabideae</taxon>
        <taxon>Arabis</taxon>
    </lineage>
</organism>
<name>A0A565AYD0_9BRAS</name>
<reference evidence="1" key="1">
    <citation type="submission" date="2019-07" db="EMBL/GenBank/DDBJ databases">
        <authorList>
            <person name="Dittberner H."/>
        </authorList>
    </citation>
    <scope>NUCLEOTIDE SEQUENCE [LARGE SCALE GENOMIC DNA]</scope>
</reference>
<dbReference type="InterPro" id="IPR046350">
    <property type="entry name" value="Cystatin_sf"/>
</dbReference>
<dbReference type="PANTHER" id="PTHR31228">
    <property type="entry name" value="CYSTATIN/MONELLIN SUPERFAMILY PROTEIN"/>
    <property type="match status" value="1"/>
</dbReference>
<accession>A0A565AYD0</accession>
<dbReference type="OrthoDB" id="1625419at2759"/>
<dbReference type="PANTHER" id="PTHR31228:SF36">
    <property type="entry name" value="CYSTATIN_MONELLIN SUPERFAMILY PROTEIN"/>
    <property type="match status" value="1"/>
</dbReference>
<protein>
    <submittedName>
        <fullName evidence="1">Uncharacterized protein</fullName>
    </submittedName>
</protein>
<dbReference type="AlphaFoldDB" id="A0A565AYD0"/>
<dbReference type="NCBIfam" id="TIGR01638">
    <property type="entry name" value="Atha_cystat_rel"/>
    <property type="match status" value="1"/>
</dbReference>
<comment type="caution">
    <text evidence="1">The sequence shown here is derived from an EMBL/GenBank/DDBJ whole genome shotgun (WGS) entry which is preliminary data.</text>
</comment>
<evidence type="ECO:0000313" key="1">
    <source>
        <dbReference type="EMBL" id="VVA93629.1"/>
    </source>
</evidence>
<dbReference type="Gene3D" id="3.10.450.10">
    <property type="match status" value="1"/>
</dbReference>
<dbReference type="Proteomes" id="UP000489600">
    <property type="component" value="Unassembled WGS sequence"/>
</dbReference>
<evidence type="ECO:0000313" key="2">
    <source>
        <dbReference type="Proteomes" id="UP000489600"/>
    </source>
</evidence>
<dbReference type="EMBL" id="CABITT030000002">
    <property type="protein sequence ID" value="VVA93629.1"/>
    <property type="molecule type" value="Genomic_DNA"/>
</dbReference>
<gene>
    <name evidence="1" type="ORF">ANE_LOCUS4074</name>
</gene>